<evidence type="ECO:0000313" key="2">
    <source>
        <dbReference type="EMBL" id="CAB4125763.1"/>
    </source>
</evidence>
<dbReference type="EMBL" id="LR796189">
    <property type="protein sequence ID" value="CAB4125763.1"/>
    <property type="molecule type" value="Genomic_DNA"/>
</dbReference>
<evidence type="ECO:0000256" key="1">
    <source>
        <dbReference type="SAM" id="Phobius"/>
    </source>
</evidence>
<keyword evidence="1" id="KW-0812">Transmembrane</keyword>
<organism evidence="2">
    <name type="scientific">uncultured Caudovirales phage</name>
    <dbReference type="NCBI Taxonomy" id="2100421"/>
    <lineage>
        <taxon>Viruses</taxon>
        <taxon>Duplodnaviria</taxon>
        <taxon>Heunggongvirae</taxon>
        <taxon>Uroviricota</taxon>
        <taxon>Caudoviricetes</taxon>
        <taxon>Peduoviridae</taxon>
        <taxon>Maltschvirus</taxon>
        <taxon>Maltschvirus maltsch</taxon>
    </lineage>
</organism>
<proteinExistence type="predicted"/>
<keyword evidence="1" id="KW-0472">Membrane</keyword>
<reference evidence="2" key="1">
    <citation type="submission" date="2020-04" db="EMBL/GenBank/DDBJ databases">
        <authorList>
            <person name="Chiriac C."/>
            <person name="Salcher M."/>
            <person name="Ghai R."/>
            <person name="Kavagutti S V."/>
        </authorList>
    </citation>
    <scope>NUCLEOTIDE SEQUENCE</scope>
</reference>
<name>A0A6J5KXT9_9CAUD</name>
<protein>
    <submittedName>
        <fullName evidence="2">Uncharacterized protein</fullName>
    </submittedName>
</protein>
<keyword evidence="1" id="KW-1133">Transmembrane helix</keyword>
<gene>
    <name evidence="2" type="ORF">UFOVP53_222</name>
</gene>
<sequence>MIELPIFILIVIACLVPALYIVFQICKDKKNTYSNINDDVARIRFLKEMEMIEGTKYGNKTL</sequence>
<accession>A0A6J5KXT9</accession>
<feature type="transmembrane region" description="Helical" evidence="1">
    <location>
        <begin position="6"/>
        <end position="23"/>
    </location>
</feature>